<dbReference type="RefSeq" id="WP_406766793.1">
    <property type="nucleotide sequence ID" value="NZ_JBJHZY010000006.1"/>
</dbReference>
<reference evidence="2 3" key="1">
    <citation type="submission" date="2024-11" db="EMBL/GenBank/DDBJ databases">
        <authorList>
            <person name="Heng Y.C."/>
            <person name="Lim A.C.H."/>
            <person name="Lee J.K.Y."/>
            <person name="Kittelmann S."/>
        </authorList>
    </citation>
    <scope>NUCLEOTIDE SEQUENCE [LARGE SCALE GENOMIC DNA]</scope>
    <source>
        <strain evidence="2 3">WILCCON 0202</strain>
    </source>
</reference>
<keyword evidence="1" id="KW-1133">Transmembrane helix</keyword>
<name>A0ABW8U1B1_9CLOT</name>
<comment type="caution">
    <text evidence="2">The sequence shown here is derived from an EMBL/GenBank/DDBJ whole genome shotgun (WGS) entry which is preliminary data.</text>
</comment>
<evidence type="ECO:0000313" key="2">
    <source>
        <dbReference type="EMBL" id="MFL0270161.1"/>
    </source>
</evidence>
<evidence type="ECO:0000313" key="3">
    <source>
        <dbReference type="Proteomes" id="UP001623661"/>
    </source>
</evidence>
<keyword evidence="3" id="KW-1185">Reference proteome</keyword>
<dbReference type="EMBL" id="JBJHZY010000006">
    <property type="protein sequence ID" value="MFL0270161.1"/>
    <property type="molecule type" value="Genomic_DNA"/>
</dbReference>
<proteinExistence type="predicted"/>
<organism evidence="2 3">
    <name type="scientific">Candidatus Clostridium radicumherbarum</name>
    <dbReference type="NCBI Taxonomy" id="3381662"/>
    <lineage>
        <taxon>Bacteria</taxon>
        <taxon>Bacillati</taxon>
        <taxon>Bacillota</taxon>
        <taxon>Clostridia</taxon>
        <taxon>Eubacteriales</taxon>
        <taxon>Clostridiaceae</taxon>
        <taxon>Clostridium</taxon>
    </lineage>
</organism>
<evidence type="ECO:0000256" key="1">
    <source>
        <dbReference type="SAM" id="Phobius"/>
    </source>
</evidence>
<accession>A0ABW8U1B1</accession>
<feature type="transmembrane region" description="Helical" evidence="1">
    <location>
        <begin position="52"/>
        <end position="82"/>
    </location>
</feature>
<sequence>MIKGFLAMSTPAAVLIIILCIFIENGFPEVFNDNTKGKRIKVSMDLSDWRHILLLIISVGVVIFTPGFNLIIAVLYTFFVLFQIYKYYRK</sequence>
<keyword evidence="1" id="KW-0472">Membrane</keyword>
<protein>
    <submittedName>
        <fullName evidence="2">Uncharacterized protein</fullName>
    </submittedName>
</protein>
<keyword evidence="1" id="KW-0812">Transmembrane</keyword>
<gene>
    <name evidence="2" type="ORF">ACJDUH_18940</name>
</gene>
<dbReference type="Proteomes" id="UP001623661">
    <property type="component" value="Unassembled WGS sequence"/>
</dbReference>